<evidence type="ECO:0000256" key="5">
    <source>
        <dbReference type="ARBA" id="ARBA00022695"/>
    </source>
</evidence>
<dbReference type="Pfam" id="PF01138">
    <property type="entry name" value="RNase_PH"/>
    <property type="match status" value="1"/>
</dbReference>
<keyword evidence="7" id="KW-0808">Transferase</keyword>
<dbReference type="InterPro" id="IPR001247">
    <property type="entry name" value="ExoRNase_PH_dom1"/>
</dbReference>
<proteinExistence type="inferred from homology"/>
<dbReference type="InterPro" id="IPR050080">
    <property type="entry name" value="RNase_PH"/>
</dbReference>
<dbReference type="PROSITE" id="PS01277">
    <property type="entry name" value="RIBONUCLEASE_PH"/>
    <property type="match status" value="1"/>
</dbReference>
<dbReference type="GO" id="GO:0009022">
    <property type="term" value="F:tRNA nucleotidyltransferase activity"/>
    <property type="evidence" value="ECO:0007669"/>
    <property type="project" value="UniProtKB-UniRule"/>
</dbReference>
<dbReference type="SUPFAM" id="SSF55666">
    <property type="entry name" value="Ribonuclease PH domain 2-like"/>
    <property type="match status" value="1"/>
</dbReference>
<dbReference type="GO" id="GO:0008033">
    <property type="term" value="P:tRNA processing"/>
    <property type="evidence" value="ECO:0007669"/>
    <property type="project" value="UniProtKB-UniRule"/>
</dbReference>
<comment type="catalytic activity">
    <reaction evidence="7">
        <text>tRNA(n+1) + phosphate = tRNA(n) + a ribonucleoside 5'-diphosphate</text>
        <dbReference type="Rhea" id="RHEA:10628"/>
        <dbReference type="Rhea" id="RHEA-COMP:17343"/>
        <dbReference type="Rhea" id="RHEA-COMP:17344"/>
        <dbReference type="ChEBI" id="CHEBI:43474"/>
        <dbReference type="ChEBI" id="CHEBI:57930"/>
        <dbReference type="ChEBI" id="CHEBI:173114"/>
        <dbReference type="EC" id="2.7.7.56"/>
    </reaction>
</comment>
<dbReference type="EMBL" id="FMZL01000007">
    <property type="protein sequence ID" value="SDC28073.1"/>
    <property type="molecule type" value="Genomic_DNA"/>
</dbReference>
<dbReference type="GO" id="GO:0000049">
    <property type="term" value="F:tRNA binding"/>
    <property type="evidence" value="ECO:0007669"/>
    <property type="project" value="UniProtKB-UniRule"/>
</dbReference>
<evidence type="ECO:0000259" key="10">
    <source>
        <dbReference type="Pfam" id="PF03725"/>
    </source>
</evidence>
<dbReference type="AlphaFoldDB" id="A0A1G6KAT9"/>
<gene>
    <name evidence="7" type="primary">rph</name>
    <name evidence="11" type="ORF">SAMN04487824_10748</name>
</gene>
<dbReference type="InterPro" id="IPR020568">
    <property type="entry name" value="Ribosomal_Su5_D2-typ_SF"/>
</dbReference>
<dbReference type="PANTHER" id="PTHR11953">
    <property type="entry name" value="EXOSOME COMPLEX COMPONENT"/>
    <property type="match status" value="1"/>
</dbReference>
<dbReference type="Gene3D" id="3.30.230.70">
    <property type="entry name" value="GHMP Kinase, N-terminal domain"/>
    <property type="match status" value="1"/>
</dbReference>
<evidence type="ECO:0000256" key="6">
    <source>
        <dbReference type="ARBA" id="ARBA00022884"/>
    </source>
</evidence>
<dbReference type="NCBIfam" id="TIGR01966">
    <property type="entry name" value="RNasePH"/>
    <property type="match status" value="1"/>
</dbReference>
<evidence type="ECO:0000256" key="7">
    <source>
        <dbReference type="HAMAP-Rule" id="MF_00564"/>
    </source>
</evidence>
<dbReference type="GO" id="GO:0016075">
    <property type="term" value="P:rRNA catabolic process"/>
    <property type="evidence" value="ECO:0007669"/>
    <property type="project" value="UniProtKB-UniRule"/>
</dbReference>
<keyword evidence="3 7" id="KW-0820">tRNA-binding</keyword>
<keyword evidence="12" id="KW-1185">Reference proteome</keyword>
<dbReference type="InterPro" id="IPR036345">
    <property type="entry name" value="ExoRNase_PH_dom2_sf"/>
</dbReference>
<dbReference type="RefSeq" id="WP_090846051.1">
    <property type="nucleotide sequence ID" value="NZ_FMZL01000007.1"/>
</dbReference>
<keyword evidence="6" id="KW-0694">RNA-binding</keyword>
<feature type="binding site" evidence="7">
    <location>
        <begin position="141"/>
        <end position="143"/>
    </location>
    <ligand>
        <name>phosphate</name>
        <dbReference type="ChEBI" id="CHEBI:43474"/>
        <note>substrate</note>
    </ligand>
</feature>
<dbReference type="Proteomes" id="UP000198528">
    <property type="component" value="Unassembled WGS sequence"/>
</dbReference>
<dbReference type="GO" id="GO:0000175">
    <property type="term" value="F:3'-5'-RNA exonuclease activity"/>
    <property type="evidence" value="ECO:0007669"/>
    <property type="project" value="UniProtKB-UniRule"/>
</dbReference>
<dbReference type="SUPFAM" id="SSF54211">
    <property type="entry name" value="Ribosomal protein S5 domain 2-like"/>
    <property type="match status" value="1"/>
</dbReference>
<dbReference type="FunFam" id="3.30.230.70:FF:000003">
    <property type="entry name" value="Ribonuclease PH"/>
    <property type="match status" value="1"/>
</dbReference>
<protein>
    <recommendedName>
        <fullName evidence="7">Ribonuclease PH</fullName>
        <shortName evidence="7">RNase PH</shortName>
        <ecNumber evidence="7">2.7.7.56</ecNumber>
    </recommendedName>
    <alternativeName>
        <fullName evidence="7">tRNA nucleotidyltransferase</fullName>
    </alternativeName>
</protein>
<keyword evidence="4 7" id="KW-0819">tRNA processing</keyword>
<dbReference type="PANTHER" id="PTHR11953:SF0">
    <property type="entry name" value="EXOSOME COMPLEX COMPONENT RRP41"/>
    <property type="match status" value="1"/>
</dbReference>
<evidence type="ECO:0000256" key="3">
    <source>
        <dbReference type="ARBA" id="ARBA00022555"/>
    </source>
</evidence>
<dbReference type="CDD" id="cd11362">
    <property type="entry name" value="RNase_PH_bact"/>
    <property type="match status" value="1"/>
</dbReference>
<dbReference type="GO" id="GO:0031125">
    <property type="term" value="P:rRNA 3'-end processing"/>
    <property type="evidence" value="ECO:0007669"/>
    <property type="project" value="UniProtKB-ARBA"/>
</dbReference>
<dbReference type="EC" id="2.7.7.56" evidence="7"/>
<evidence type="ECO:0000313" key="12">
    <source>
        <dbReference type="Proteomes" id="UP000198528"/>
    </source>
</evidence>
<feature type="domain" description="Exoribonuclease phosphorolytic" evidence="10">
    <location>
        <begin position="175"/>
        <end position="240"/>
    </location>
</feature>
<dbReference type="InterPro" id="IPR027408">
    <property type="entry name" value="PNPase/RNase_PH_dom_sf"/>
</dbReference>
<keyword evidence="2 7" id="KW-0698">rRNA processing</keyword>
<evidence type="ECO:0000259" key="9">
    <source>
        <dbReference type="Pfam" id="PF01138"/>
    </source>
</evidence>
<keyword evidence="5 7" id="KW-0548">Nucleotidyltransferase</keyword>
<dbReference type="HAMAP" id="MF_00564">
    <property type="entry name" value="RNase_PH"/>
    <property type="match status" value="1"/>
</dbReference>
<accession>A0A1G6KAT9</accession>
<evidence type="ECO:0000256" key="1">
    <source>
        <dbReference type="ARBA" id="ARBA00006678"/>
    </source>
</evidence>
<evidence type="ECO:0000256" key="8">
    <source>
        <dbReference type="SAM" id="MobiDB-lite"/>
    </source>
</evidence>
<dbReference type="InterPro" id="IPR002381">
    <property type="entry name" value="RNase_PH_bac-type"/>
</dbReference>
<evidence type="ECO:0000256" key="2">
    <source>
        <dbReference type="ARBA" id="ARBA00022552"/>
    </source>
</evidence>
<comment type="function">
    <text evidence="7">Phosphorolytic 3'-5' exoribonuclease that plays an important role in tRNA 3'-end maturation. Removes nucleotide residues following the 3'-CCA terminus of tRNAs; can also add nucleotides to the ends of RNA molecules by using nucleoside diphosphates as substrates, but this may not be physiologically important. Probably plays a role in initiation of 16S rRNA degradation (leading to ribosome degradation) during starvation.</text>
</comment>
<comment type="similarity">
    <text evidence="1 7">Belongs to the RNase PH family.</text>
</comment>
<feature type="binding site" evidence="7">
    <location>
        <position position="103"/>
    </location>
    <ligand>
        <name>phosphate</name>
        <dbReference type="ChEBI" id="CHEBI:43474"/>
        <note>substrate</note>
    </ligand>
</feature>
<evidence type="ECO:0000256" key="4">
    <source>
        <dbReference type="ARBA" id="ARBA00022694"/>
    </source>
</evidence>
<dbReference type="InterPro" id="IPR015847">
    <property type="entry name" value="ExoRNase_PH_dom2"/>
</dbReference>
<feature type="region of interest" description="Disordered" evidence="8">
    <location>
        <begin position="1"/>
        <end position="29"/>
    </location>
</feature>
<dbReference type="STRING" id="604330.SAMN04489857_1998"/>
<organism evidence="11 12">
    <name type="scientific">Parafannyhessea umbonata</name>
    <dbReference type="NCBI Taxonomy" id="604330"/>
    <lineage>
        <taxon>Bacteria</taxon>
        <taxon>Bacillati</taxon>
        <taxon>Actinomycetota</taxon>
        <taxon>Coriobacteriia</taxon>
        <taxon>Coriobacteriales</taxon>
        <taxon>Atopobiaceae</taxon>
        <taxon>Parafannyhessea</taxon>
    </lineage>
</organism>
<sequence>MDQHNNPAAGTPAADTSAPERSYGRAANQMRPVKLTRDVMMNADGSCLAEFGNTRVMCTATVEEGVPAWRKGSRAGWVTAEYAMLPASTSTRTRREYKGRKGRSMEIERLVGRSLRAVCDMHRLGELTVTCDCDVIQADGGTRTASITGAWVALHDALQKWVDAGKIKRLPLTGQVAAISMGKVADRLLLDLDYPEDSHAQVDLNLVCTGDGGIVEVQGTGERSTISREELDALLDMGQTGIQELIRLQNQVTGFSD</sequence>
<name>A0A1G6KAT9_9ACTN</name>
<comment type="subunit">
    <text evidence="7">Homohexameric ring arranged as a trimer of dimers.</text>
</comment>
<evidence type="ECO:0000313" key="11">
    <source>
        <dbReference type="EMBL" id="SDC28073.1"/>
    </source>
</evidence>
<feature type="domain" description="Exoribonuclease phosphorolytic" evidence="9">
    <location>
        <begin position="29"/>
        <end position="157"/>
    </location>
</feature>
<reference evidence="12" key="1">
    <citation type="submission" date="2016-10" db="EMBL/GenBank/DDBJ databases">
        <authorList>
            <person name="Varghese N."/>
            <person name="Submissions S."/>
        </authorList>
    </citation>
    <scope>NUCLEOTIDE SEQUENCE [LARGE SCALE GENOMIC DNA]</scope>
    <source>
        <strain evidence="12">DSM 22619</strain>
    </source>
</reference>
<dbReference type="InterPro" id="IPR018336">
    <property type="entry name" value="RNase_PH_CS"/>
</dbReference>
<dbReference type="Pfam" id="PF03725">
    <property type="entry name" value="RNase_PH_C"/>
    <property type="match status" value="1"/>
</dbReference>